<evidence type="ECO:0000313" key="1">
    <source>
        <dbReference type="EMBL" id="KKL61702.1"/>
    </source>
</evidence>
<dbReference type="EMBL" id="LAZR01028736">
    <property type="protein sequence ID" value="KKL61702.1"/>
    <property type="molecule type" value="Genomic_DNA"/>
</dbReference>
<protein>
    <submittedName>
        <fullName evidence="1">Uncharacterized protein</fullName>
    </submittedName>
</protein>
<comment type="caution">
    <text evidence="1">The sequence shown here is derived from an EMBL/GenBank/DDBJ whole genome shotgun (WGS) entry which is preliminary data.</text>
</comment>
<name>A0A0F9GET2_9ZZZZ</name>
<feature type="non-terminal residue" evidence="1">
    <location>
        <position position="1"/>
    </location>
</feature>
<accession>A0A0F9GET2</accession>
<sequence length="366" mass="41962">VYTGMLHPSKIVEAALGSSLLFDELLIQHPFVNPRALNEKFSPVKNPQAYRQEILKSILMMIQLMPLIDVGLVNLFPDPWEFDYHLRDQTMHLAEERARLLRPIMEVDEDMRSFQEEEVKRSLFQISEEGQRARIKQFSPEYSNEDVEGVLSALQAMKEQDPYAVLQSDASTGGEENGQLHMLKLAPNFEMSMYVAQATGAAIVTDNAVRWNELRYTILARGMQLKHHVNDFASVLEASPMPLLQHPVEIFDWWRKRMPRPHAALFGKLISYLAKVDQKGRKPNFEKHLLASLAKGNAAYLHAVEQTDFFRGDVKFECAFPRGGIHDSTINRLLLMSSSEYHMQSVPMALYLKKYEREPHAAMHSP</sequence>
<gene>
    <name evidence="1" type="ORF">LCGC14_2192650</name>
</gene>
<proteinExistence type="predicted"/>
<dbReference type="AlphaFoldDB" id="A0A0F9GET2"/>
<organism evidence="1">
    <name type="scientific">marine sediment metagenome</name>
    <dbReference type="NCBI Taxonomy" id="412755"/>
    <lineage>
        <taxon>unclassified sequences</taxon>
        <taxon>metagenomes</taxon>
        <taxon>ecological metagenomes</taxon>
    </lineage>
</organism>
<reference evidence="1" key="1">
    <citation type="journal article" date="2015" name="Nature">
        <title>Complex archaea that bridge the gap between prokaryotes and eukaryotes.</title>
        <authorList>
            <person name="Spang A."/>
            <person name="Saw J.H."/>
            <person name="Jorgensen S.L."/>
            <person name="Zaremba-Niedzwiedzka K."/>
            <person name="Martijn J."/>
            <person name="Lind A.E."/>
            <person name="van Eijk R."/>
            <person name="Schleper C."/>
            <person name="Guy L."/>
            <person name="Ettema T.J."/>
        </authorList>
    </citation>
    <scope>NUCLEOTIDE SEQUENCE</scope>
</reference>